<comment type="caution">
    <text evidence="1">The sequence shown here is derived from an EMBL/GenBank/DDBJ whole genome shotgun (WGS) entry which is preliminary data.</text>
</comment>
<name>A0ABS4QEM2_9NOCA</name>
<proteinExistence type="predicted"/>
<dbReference type="EMBL" id="JAGGMR010000001">
    <property type="protein sequence ID" value="MBP2190122.1"/>
    <property type="molecule type" value="Genomic_DNA"/>
</dbReference>
<reference evidence="1 2" key="1">
    <citation type="submission" date="2021-03" db="EMBL/GenBank/DDBJ databases">
        <title>Sequencing the genomes of 1000 actinobacteria strains.</title>
        <authorList>
            <person name="Klenk H.-P."/>
        </authorList>
    </citation>
    <scope>NUCLEOTIDE SEQUENCE [LARGE SCALE GENOMIC DNA]</scope>
    <source>
        <strain evidence="1 2">DSM 45516</strain>
    </source>
</reference>
<evidence type="ECO:0000313" key="1">
    <source>
        <dbReference type="EMBL" id="MBP2190122.1"/>
    </source>
</evidence>
<evidence type="ECO:0000313" key="2">
    <source>
        <dbReference type="Proteomes" id="UP001519325"/>
    </source>
</evidence>
<keyword evidence="2" id="KW-1185">Reference proteome</keyword>
<dbReference type="Proteomes" id="UP001519325">
    <property type="component" value="Unassembled WGS sequence"/>
</dbReference>
<accession>A0ABS4QEM2</accession>
<protein>
    <submittedName>
        <fullName evidence="1">Uncharacterized protein</fullName>
    </submittedName>
</protein>
<gene>
    <name evidence="1" type="ORF">BJ987_003023</name>
</gene>
<organism evidence="1 2">
    <name type="scientific">Nocardia goodfellowii</name>
    <dbReference type="NCBI Taxonomy" id="882446"/>
    <lineage>
        <taxon>Bacteria</taxon>
        <taxon>Bacillati</taxon>
        <taxon>Actinomycetota</taxon>
        <taxon>Actinomycetes</taxon>
        <taxon>Mycobacteriales</taxon>
        <taxon>Nocardiaceae</taxon>
        <taxon>Nocardia</taxon>
    </lineage>
</organism>
<sequence length="65" mass="6863">MKRYTTLLATAGLLAGGTIAVQLLGGGEDGGRLPLILEAPNSRVEMSHSDQADNPLPDAWGLLYR</sequence>
<dbReference type="RefSeq" id="WP_209889797.1">
    <property type="nucleotide sequence ID" value="NZ_JAGGMR010000001.1"/>
</dbReference>